<keyword evidence="4" id="KW-1185">Reference proteome</keyword>
<dbReference type="PANTHER" id="PTHR43022:SF1">
    <property type="entry name" value="PROTEIN SMF"/>
    <property type="match status" value="1"/>
</dbReference>
<evidence type="ECO:0000256" key="1">
    <source>
        <dbReference type="ARBA" id="ARBA00006525"/>
    </source>
</evidence>
<reference evidence="3 4" key="1">
    <citation type="submission" date="2015-05" db="EMBL/GenBank/DDBJ databases">
        <title>Whole genome sequence and identification of bacterial endophytes from Costus igneus.</title>
        <authorList>
            <person name="Lee Y.P."/>
            <person name="Gan H.M."/>
            <person name="Eng W."/>
            <person name="Wheatley M.S."/>
            <person name="Caraballo A."/>
            <person name="Polter S."/>
            <person name="Savka M.A."/>
            <person name="Hudson A.O."/>
        </authorList>
    </citation>
    <scope>NUCLEOTIDE SEQUENCE [LARGE SCALE GENOMIC DNA]</scope>
    <source>
        <strain evidence="3 4">RIT379</strain>
    </source>
</reference>
<comment type="caution">
    <text evidence="3">The sequence shown here is derived from an EMBL/GenBank/DDBJ whole genome shotgun (WGS) entry which is preliminary data.</text>
</comment>
<sequence>MEIINKLLVKLHHCQGISWKMIDRLLKEDPTLQLEKIPSFISSMSPTMEKEIVETIHSHHVEEQLNQYWYNQIHPITFFDPLYPPFLKEIYQPPWVLYAKGDLELLQSKRKLAIVGSRLATNYSTKVITRLMKELVEEKITIVSGLAHGVDSIAHKLAIENGGKTIGVIAGGIFHIYPKESIELAGEMMKHHLVISEYPPLTKPLKWQFPMRNRIISGLSNGTLVVEAKKKSGSLITANFAVNEGRDVFAVPGNIFSPYSDGPNELIQQGAKPVLEAKDILEEWKHLSK</sequence>
<evidence type="ECO:0000259" key="2">
    <source>
        <dbReference type="Pfam" id="PF02481"/>
    </source>
</evidence>
<organism evidence="3 4">
    <name type="scientific">Niallia circulans</name>
    <name type="common">Bacillus circulans</name>
    <dbReference type="NCBI Taxonomy" id="1397"/>
    <lineage>
        <taxon>Bacteria</taxon>
        <taxon>Bacillati</taxon>
        <taxon>Bacillota</taxon>
        <taxon>Bacilli</taxon>
        <taxon>Bacillales</taxon>
        <taxon>Bacillaceae</taxon>
        <taxon>Niallia</taxon>
    </lineage>
</organism>
<dbReference type="OrthoDB" id="9785707at2"/>
<dbReference type="NCBIfam" id="TIGR00732">
    <property type="entry name" value="dprA"/>
    <property type="match status" value="1"/>
</dbReference>
<dbReference type="SUPFAM" id="SSF102405">
    <property type="entry name" value="MCP/YpsA-like"/>
    <property type="match status" value="1"/>
</dbReference>
<feature type="domain" description="Smf/DprA SLOG" evidence="2">
    <location>
        <begin position="76"/>
        <end position="284"/>
    </location>
</feature>
<dbReference type="Gene3D" id="3.40.50.450">
    <property type="match status" value="1"/>
</dbReference>
<gene>
    <name evidence="3" type="ORF">ABW02_00670</name>
</gene>
<dbReference type="PANTHER" id="PTHR43022">
    <property type="entry name" value="PROTEIN SMF"/>
    <property type="match status" value="1"/>
</dbReference>
<dbReference type="Pfam" id="PF02481">
    <property type="entry name" value="DNA_processg_A"/>
    <property type="match status" value="1"/>
</dbReference>
<dbReference type="PATRIC" id="fig|1397.4.peg.144"/>
<name>A0A0J1IRJ0_NIACI</name>
<evidence type="ECO:0000313" key="4">
    <source>
        <dbReference type="Proteomes" id="UP000036045"/>
    </source>
</evidence>
<comment type="similarity">
    <text evidence="1">Belongs to the DprA/Smf family.</text>
</comment>
<dbReference type="EMBL" id="LDPH01000001">
    <property type="protein sequence ID" value="KLV28576.1"/>
    <property type="molecule type" value="Genomic_DNA"/>
</dbReference>
<proteinExistence type="inferred from homology"/>
<dbReference type="GO" id="GO:0009294">
    <property type="term" value="P:DNA-mediated transformation"/>
    <property type="evidence" value="ECO:0007669"/>
    <property type="project" value="InterPro"/>
</dbReference>
<dbReference type="InterPro" id="IPR057666">
    <property type="entry name" value="DrpA_SLOG"/>
</dbReference>
<dbReference type="Proteomes" id="UP000036045">
    <property type="component" value="Unassembled WGS sequence"/>
</dbReference>
<dbReference type="RefSeq" id="WP_047940271.1">
    <property type="nucleotide sequence ID" value="NZ_JABRVN010000002.1"/>
</dbReference>
<protein>
    <submittedName>
        <fullName evidence="3">DNA processing protein DprA</fullName>
    </submittedName>
</protein>
<evidence type="ECO:0000313" key="3">
    <source>
        <dbReference type="EMBL" id="KLV28576.1"/>
    </source>
</evidence>
<dbReference type="InterPro" id="IPR003488">
    <property type="entry name" value="DprA"/>
</dbReference>
<accession>A0A0J1IRJ0</accession>
<dbReference type="AlphaFoldDB" id="A0A0J1IRJ0"/>